<proteinExistence type="predicted"/>
<gene>
    <name evidence="2" type="ORF">UFOPK3402_01322</name>
</gene>
<dbReference type="AlphaFoldDB" id="A0A6J7ED34"/>
<organism evidence="2">
    <name type="scientific">freshwater metagenome</name>
    <dbReference type="NCBI Taxonomy" id="449393"/>
    <lineage>
        <taxon>unclassified sequences</taxon>
        <taxon>metagenomes</taxon>
        <taxon>ecological metagenomes</taxon>
    </lineage>
</organism>
<name>A0A6J7ED34_9ZZZZ</name>
<evidence type="ECO:0000313" key="2">
    <source>
        <dbReference type="EMBL" id="CAB4881142.1"/>
    </source>
</evidence>
<dbReference type="EMBL" id="CAFBLS010000169">
    <property type="protein sequence ID" value="CAB4881142.1"/>
    <property type="molecule type" value="Genomic_DNA"/>
</dbReference>
<evidence type="ECO:0000256" key="1">
    <source>
        <dbReference type="SAM" id="Phobius"/>
    </source>
</evidence>
<keyword evidence="1" id="KW-1133">Transmembrane helix</keyword>
<feature type="transmembrane region" description="Helical" evidence="1">
    <location>
        <begin position="55"/>
        <end position="76"/>
    </location>
</feature>
<reference evidence="2" key="1">
    <citation type="submission" date="2020-05" db="EMBL/GenBank/DDBJ databases">
        <authorList>
            <person name="Chiriac C."/>
            <person name="Salcher M."/>
            <person name="Ghai R."/>
            <person name="Kavagutti S V."/>
        </authorList>
    </citation>
    <scope>NUCLEOTIDE SEQUENCE</scope>
</reference>
<sequence>MSLLDVVESNQEHVTDLREELGRVRAALDRTDAVLGVADETLERAEVAIKTSRTWGPIVLAVLGAAVVGAGVVIVMRKRRRAAEDTD</sequence>
<keyword evidence="1" id="KW-0472">Membrane</keyword>
<accession>A0A6J7ED34</accession>
<keyword evidence="1" id="KW-0812">Transmembrane</keyword>
<protein>
    <submittedName>
        <fullName evidence="2">Unannotated protein</fullName>
    </submittedName>
</protein>